<reference evidence="3 4" key="1">
    <citation type="submission" date="2015-04" db="EMBL/GenBank/DDBJ databases">
        <title>Complete genome of flavobacterium.</title>
        <authorList>
            <person name="Kwon Y.M."/>
            <person name="Kim S.-J."/>
        </authorList>
    </citation>
    <scope>NUCLEOTIDE SEQUENCE [LARGE SCALE GENOMIC DNA]</scope>
    <source>
        <strain evidence="3 4">DK169</strain>
    </source>
</reference>
<dbReference type="OrthoDB" id="9773039at2"/>
<evidence type="ECO:0000313" key="3">
    <source>
        <dbReference type="EMBL" id="KQC29115.1"/>
    </source>
</evidence>
<dbReference type="RefSeq" id="WP_055392671.1">
    <property type="nucleotide sequence ID" value="NZ_LCTZ01000002.1"/>
</dbReference>
<dbReference type="Pfam" id="PF02625">
    <property type="entry name" value="XdhC_CoxI"/>
    <property type="match status" value="1"/>
</dbReference>
<dbReference type="STRING" id="346185.AAY42_03800"/>
<evidence type="ECO:0000259" key="2">
    <source>
        <dbReference type="Pfam" id="PF13478"/>
    </source>
</evidence>
<dbReference type="Proteomes" id="UP000050827">
    <property type="component" value="Unassembled WGS sequence"/>
</dbReference>
<gene>
    <name evidence="3" type="ORF">AAY42_03800</name>
</gene>
<dbReference type="InterPro" id="IPR003777">
    <property type="entry name" value="XdhC_CoxI"/>
</dbReference>
<name>A0A0N8WFM5_9FLAO</name>
<dbReference type="PANTHER" id="PTHR30388">
    <property type="entry name" value="ALDEHYDE OXIDOREDUCTASE MOLYBDENUM COFACTOR ASSEMBLY PROTEIN"/>
    <property type="match status" value="1"/>
</dbReference>
<comment type="caution">
    <text evidence="3">The sequence shown here is derived from an EMBL/GenBank/DDBJ whole genome shotgun (WGS) entry which is preliminary data.</text>
</comment>
<accession>A0A0N8WFM5</accession>
<proteinExistence type="predicted"/>
<dbReference type="EMBL" id="LCTZ01000002">
    <property type="protein sequence ID" value="KQC29115.1"/>
    <property type="molecule type" value="Genomic_DNA"/>
</dbReference>
<dbReference type="Gene3D" id="3.40.50.720">
    <property type="entry name" value="NAD(P)-binding Rossmann-like Domain"/>
    <property type="match status" value="1"/>
</dbReference>
<dbReference type="InterPro" id="IPR052698">
    <property type="entry name" value="MoCofactor_Util/Proc"/>
</dbReference>
<feature type="domain" description="XdhC- CoxI" evidence="1">
    <location>
        <begin position="16"/>
        <end position="82"/>
    </location>
</feature>
<evidence type="ECO:0000313" key="4">
    <source>
        <dbReference type="Proteomes" id="UP000050827"/>
    </source>
</evidence>
<dbReference type="PATRIC" id="fig|1547436.3.peg.794"/>
<dbReference type="AlphaFoldDB" id="A0A0N8WFM5"/>
<dbReference type="Pfam" id="PF13478">
    <property type="entry name" value="XdhC_C"/>
    <property type="match status" value="1"/>
</dbReference>
<evidence type="ECO:0000259" key="1">
    <source>
        <dbReference type="Pfam" id="PF02625"/>
    </source>
</evidence>
<organism evidence="3 4">
    <name type="scientific">Flagellimonas eckloniae</name>
    <dbReference type="NCBI Taxonomy" id="346185"/>
    <lineage>
        <taxon>Bacteria</taxon>
        <taxon>Pseudomonadati</taxon>
        <taxon>Bacteroidota</taxon>
        <taxon>Flavobacteriia</taxon>
        <taxon>Flavobacteriales</taxon>
        <taxon>Flavobacteriaceae</taxon>
        <taxon>Flagellimonas</taxon>
    </lineage>
</organism>
<dbReference type="PANTHER" id="PTHR30388:SF6">
    <property type="entry name" value="XANTHINE DEHYDROGENASE SUBUNIT A-RELATED"/>
    <property type="match status" value="1"/>
</dbReference>
<keyword evidence="4" id="KW-1185">Reference proteome</keyword>
<feature type="domain" description="XdhC Rossmann" evidence="2">
    <location>
        <begin position="174"/>
        <end position="316"/>
    </location>
</feature>
<dbReference type="InterPro" id="IPR027051">
    <property type="entry name" value="XdhC_Rossmann_dom"/>
</dbReference>
<protein>
    <submittedName>
        <fullName evidence="3">XshC-Cox1-family protein</fullName>
    </submittedName>
</protein>
<sequence>MTHELKTIIQQYQKRQEQGQSAVLATVVALDGSSYRRPGVRMLIFGNGDMVGAVSGGCVEKEVLRQASSVFSSNVSKIMVYDGRYRLGCEGVLYILLEAFRPDEILLTQFWETIDTRESFFIESFYKKEHSESRDYHSVFNLNDTSFYINNETPKKVTNEVTRFKQEMHPSFQLIIIGGEHDAVQLCKYASLTGWEVTVVVNPREEKTENDFPGIKTLLSVEPDAFKPKLDEQTAVLVMTHSFSKDLQFLIALKEEKGAYIGLLGPQKRREKLFDELLERYPDISEYYLEQIHGPAGIDIGAETPQEIAVSVLSEILAVVNKKEPALLKDKVGKIHV</sequence>